<dbReference type="InterPro" id="IPR047272">
    <property type="entry name" value="S49_SppA_C"/>
</dbReference>
<evidence type="ECO:0000256" key="2">
    <source>
        <dbReference type="ARBA" id="ARBA00022670"/>
    </source>
</evidence>
<feature type="domain" description="Peptidase S49" evidence="6">
    <location>
        <begin position="141"/>
        <end position="281"/>
    </location>
</feature>
<dbReference type="PANTHER" id="PTHR42987:SF8">
    <property type="entry name" value="PROTEINASE"/>
    <property type="match status" value="1"/>
</dbReference>
<comment type="similarity">
    <text evidence="1">Belongs to the peptidase S49 family.</text>
</comment>
<dbReference type="InterPro" id="IPR002142">
    <property type="entry name" value="Peptidase_S49"/>
</dbReference>
<dbReference type="InterPro" id="IPR029045">
    <property type="entry name" value="ClpP/crotonase-like_dom_sf"/>
</dbReference>
<keyword evidence="5" id="KW-1133">Transmembrane helix</keyword>
<name>A0A975R961_9GAMM</name>
<keyword evidence="5" id="KW-0472">Membrane</keyword>
<accession>A0A975R961</accession>
<keyword evidence="5" id="KW-0812">Transmembrane</keyword>
<keyword evidence="4" id="KW-0720">Serine protease</keyword>
<dbReference type="GO" id="GO:0008236">
    <property type="term" value="F:serine-type peptidase activity"/>
    <property type="evidence" value="ECO:0007669"/>
    <property type="project" value="UniProtKB-KW"/>
</dbReference>
<protein>
    <submittedName>
        <fullName evidence="7">Signal peptide peptidase SppA</fullName>
    </submittedName>
</protein>
<evidence type="ECO:0000256" key="1">
    <source>
        <dbReference type="ARBA" id="ARBA00008683"/>
    </source>
</evidence>
<dbReference type="Pfam" id="PF01343">
    <property type="entry name" value="Peptidase_S49"/>
    <property type="match status" value="1"/>
</dbReference>
<keyword evidence="3" id="KW-0378">Hydrolase</keyword>
<proteinExistence type="inferred from homology"/>
<reference evidence="7" key="1">
    <citation type="submission" date="2021-04" db="EMBL/GenBank/DDBJ databases">
        <title>Draft genome sequence data of methanotrophic Methylovulum sp. strain S1L and Methylomonas sp. strain S2AM isolated from boreal lake water columns.</title>
        <authorList>
            <person name="Rissanen A.J."/>
            <person name="Mangayil R."/>
            <person name="Svenning M.M."/>
            <person name="Khanongnuch R."/>
        </authorList>
    </citation>
    <scope>NUCLEOTIDE SEQUENCE</scope>
    <source>
        <strain evidence="7">S2AM</strain>
    </source>
</reference>
<evidence type="ECO:0000256" key="4">
    <source>
        <dbReference type="ARBA" id="ARBA00022825"/>
    </source>
</evidence>
<dbReference type="NCBIfam" id="TIGR00706">
    <property type="entry name" value="SppA_dom"/>
    <property type="match status" value="1"/>
</dbReference>
<dbReference type="PANTHER" id="PTHR42987">
    <property type="entry name" value="PEPTIDASE S49"/>
    <property type="match status" value="1"/>
</dbReference>
<dbReference type="Proteomes" id="UP000676649">
    <property type="component" value="Chromosome"/>
</dbReference>
<dbReference type="KEGG" id="mpad:KEF85_01000"/>
<evidence type="ECO:0000256" key="5">
    <source>
        <dbReference type="SAM" id="Phobius"/>
    </source>
</evidence>
<evidence type="ECO:0000313" key="7">
    <source>
        <dbReference type="EMBL" id="QWF71105.1"/>
    </source>
</evidence>
<evidence type="ECO:0000313" key="8">
    <source>
        <dbReference type="Proteomes" id="UP000676649"/>
    </source>
</evidence>
<keyword evidence="2" id="KW-0645">Protease</keyword>
<dbReference type="RefSeq" id="WP_215582719.1">
    <property type="nucleotide sequence ID" value="NZ_CP073754.1"/>
</dbReference>
<dbReference type="Gene3D" id="3.90.226.10">
    <property type="entry name" value="2-enoyl-CoA Hydratase, Chain A, domain 1"/>
    <property type="match status" value="1"/>
</dbReference>
<dbReference type="SUPFAM" id="SSF52096">
    <property type="entry name" value="ClpP/crotonase"/>
    <property type="match status" value="1"/>
</dbReference>
<sequence length="324" mass="35134">MTNHQDQEQHAETQASGWERQLIENLALAALQEQKKARRWGIFFKLLAFGYLSAILAFSIYPEFSGDMSNGDKKHVAIVDVHGVIGEDSTAKTVIAGLQDAVKDKNTLGVILSINSPGGSPVESAYIYEEIKRLKKLHPDLPFYSVVADICASGGYYVAAASDKIYVSQSSLIGSIGVIMNGFGFTNVMDKLGIERRLLTAGTHKALLDPFSPVKKEEALHMQTQLDEVHQQFITAIRESRGDRIKAADAGQLFSGLVWAGTDGVKLGLADDFGSIDSVARDVLGTEQKVNFTPQEHLLDRLAGKLGASFGHSIGSMLKLDGLN</sequence>
<evidence type="ECO:0000259" key="6">
    <source>
        <dbReference type="Pfam" id="PF01343"/>
    </source>
</evidence>
<dbReference type="InterPro" id="IPR004635">
    <property type="entry name" value="Pept_S49_SppA"/>
</dbReference>
<gene>
    <name evidence="7" type="primary">sppA</name>
    <name evidence="7" type="ORF">KEF85_01000</name>
</gene>
<dbReference type="GO" id="GO:0006508">
    <property type="term" value="P:proteolysis"/>
    <property type="evidence" value="ECO:0007669"/>
    <property type="project" value="UniProtKB-KW"/>
</dbReference>
<dbReference type="CDD" id="cd07023">
    <property type="entry name" value="S49_Sppa_N_C"/>
    <property type="match status" value="1"/>
</dbReference>
<dbReference type="EMBL" id="CP073754">
    <property type="protein sequence ID" value="QWF71105.1"/>
    <property type="molecule type" value="Genomic_DNA"/>
</dbReference>
<feature type="transmembrane region" description="Helical" evidence="5">
    <location>
        <begin position="42"/>
        <end position="61"/>
    </location>
</feature>
<dbReference type="Gene3D" id="6.20.330.10">
    <property type="match status" value="1"/>
</dbReference>
<keyword evidence="8" id="KW-1185">Reference proteome</keyword>
<organism evidence="7 8">
    <name type="scientific">Methylomonas paludis</name>
    <dbReference type="NCBI Taxonomy" id="1173101"/>
    <lineage>
        <taxon>Bacteria</taxon>
        <taxon>Pseudomonadati</taxon>
        <taxon>Pseudomonadota</taxon>
        <taxon>Gammaproteobacteria</taxon>
        <taxon>Methylococcales</taxon>
        <taxon>Methylococcaceae</taxon>
        <taxon>Methylomonas</taxon>
    </lineage>
</organism>
<evidence type="ECO:0000256" key="3">
    <source>
        <dbReference type="ARBA" id="ARBA00022801"/>
    </source>
</evidence>
<dbReference type="AlphaFoldDB" id="A0A975R961"/>